<reference evidence="2 3" key="1">
    <citation type="journal article" date="2020" name="ISME J.">
        <title>Uncovering the hidden diversity of litter-decomposition mechanisms in mushroom-forming fungi.</title>
        <authorList>
            <person name="Floudas D."/>
            <person name="Bentzer J."/>
            <person name="Ahren D."/>
            <person name="Johansson T."/>
            <person name="Persson P."/>
            <person name="Tunlid A."/>
        </authorList>
    </citation>
    <scope>NUCLEOTIDE SEQUENCE [LARGE SCALE GENOMIC DNA]</scope>
    <source>
        <strain evidence="2 3">CBS 146.42</strain>
    </source>
</reference>
<keyword evidence="3" id="KW-1185">Reference proteome</keyword>
<proteinExistence type="inferred from homology"/>
<dbReference type="FunFam" id="3.40.50.720:FF:000084">
    <property type="entry name" value="Short-chain dehydrogenase reductase"/>
    <property type="match status" value="1"/>
</dbReference>
<dbReference type="EMBL" id="JAACJO010000017">
    <property type="protein sequence ID" value="KAF5349140.1"/>
    <property type="molecule type" value="Genomic_DNA"/>
</dbReference>
<dbReference type="InterPro" id="IPR002347">
    <property type="entry name" value="SDR_fam"/>
</dbReference>
<evidence type="ECO:0000313" key="2">
    <source>
        <dbReference type="EMBL" id="KAF5349140.1"/>
    </source>
</evidence>
<dbReference type="PANTHER" id="PTHR42760:SF121">
    <property type="entry name" value="3-OXOACYL-(ACYL-CARRIER-PROTEIN) REDUCTASE"/>
    <property type="match status" value="1"/>
</dbReference>
<dbReference type="PRINTS" id="PR00081">
    <property type="entry name" value="GDHRDH"/>
</dbReference>
<name>A0A8H5CWE4_9AGAR</name>
<dbReference type="GO" id="GO:0048038">
    <property type="term" value="F:quinone binding"/>
    <property type="evidence" value="ECO:0007669"/>
    <property type="project" value="TreeGrafter"/>
</dbReference>
<dbReference type="OrthoDB" id="498125at2759"/>
<dbReference type="GO" id="GO:0006633">
    <property type="term" value="P:fatty acid biosynthetic process"/>
    <property type="evidence" value="ECO:0007669"/>
    <property type="project" value="TreeGrafter"/>
</dbReference>
<evidence type="ECO:0000256" key="1">
    <source>
        <dbReference type="ARBA" id="ARBA00006484"/>
    </source>
</evidence>
<protein>
    <submittedName>
        <fullName evidence="2">Uncharacterized protein</fullName>
    </submittedName>
</protein>
<dbReference type="PRINTS" id="PR00080">
    <property type="entry name" value="SDRFAMILY"/>
</dbReference>
<dbReference type="Gene3D" id="3.40.50.720">
    <property type="entry name" value="NAD(P)-binding Rossmann-like Domain"/>
    <property type="match status" value="1"/>
</dbReference>
<gene>
    <name evidence="2" type="ORF">D9756_009479</name>
</gene>
<evidence type="ECO:0000313" key="3">
    <source>
        <dbReference type="Proteomes" id="UP000559027"/>
    </source>
</evidence>
<dbReference type="Pfam" id="PF13561">
    <property type="entry name" value="adh_short_C2"/>
    <property type="match status" value="1"/>
</dbReference>
<dbReference type="Proteomes" id="UP000559027">
    <property type="component" value="Unassembled WGS sequence"/>
</dbReference>
<dbReference type="PANTHER" id="PTHR42760">
    <property type="entry name" value="SHORT-CHAIN DEHYDROGENASES/REDUCTASES FAMILY MEMBER"/>
    <property type="match status" value="1"/>
</dbReference>
<dbReference type="AlphaFoldDB" id="A0A8H5CWE4"/>
<organism evidence="2 3">
    <name type="scientific">Leucocoprinus leucothites</name>
    <dbReference type="NCBI Taxonomy" id="201217"/>
    <lineage>
        <taxon>Eukaryota</taxon>
        <taxon>Fungi</taxon>
        <taxon>Dikarya</taxon>
        <taxon>Basidiomycota</taxon>
        <taxon>Agaricomycotina</taxon>
        <taxon>Agaricomycetes</taxon>
        <taxon>Agaricomycetidae</taxon>
        <taxon>Agaricales</taxon>
        <taxon>Agaricineae</taxon>
        <taxon>Agaricaceae</taxon>
        <taxon>Leucocoprinus</taxon>
    </lineage>
</organism>
<dbReference type="InterPro" id="IPR036291">
    <property type="entry name" value="NAD(P)-bd_dom_sf"/>
</dbReference>
<dbReference type="GO" id="GO:0016616">
    <property type="term" value="F:oxidoreductase activity, acting on the CH-OH group of donors, NAD or NADP as acceptor"/>
    <property type="evidence" value="ECO:0007669"/>
    <property type="project" value="TreeGrafter"/>
</dbReference>
<comment type="caution">
    <text evidence="2">The sequence shown here is derived from an EMBL/GenBank/DDBJ whole genome shotgun (WGS) entry which is preliminary data.</text>
</comment>
<accession>A0A8H5CWE4</accession>
<dbReference type="SUPFAM" id="SSF51735">
    <property type="entry name" value="NAD(P)-binding Rossmann-fold domains"/>
    <property type="match status" value="1"/>
</dbReference>
<comment type="similarity">
    <text evidence="1">Belongs to the short-chain dehydrogenases/reductases (SDR) family.</text>
</comment>
<sequence>MSTVRVAIVTGAAQGIGRAIAIRLAEDGMDVAINDLDSQRHNLEAVRDVILARGRKSLIFTGDISDEQTVKAMISTVVDGLGGVDVMVANAGICFPKSMLETTVEEWDRIFRINARGAFLSYKYAAKQMIAQGRGGRIIGASSGAGKIAAPMLGAYAGTKASIRALTQACALEWGEHGITVNCYGPGAIDTNMSRGLGDTFGGINQLWDEERKKTACGYIGKPEDVAVLVSYLASLESHFMTGQWIPINGGRQFE</sequence>